<dbReference type="EMBL" id="BTRK01000006">
    <property type="protein sequence ID" value="GMR57732.1"/>
    <property type="molecule type" value="Genomic_DNA"/>
</dbReference>
<dbReference type="AlphaFoldDB" id="A0AAN5IAQ4"/>
<reference evidence="3" key="1">
    <citation type="submission" date="2022-10" db="EMBL/GenBank/DDBJ databases">
        <title>Genome assembly of Pristionchus species.</title>
        <authorList>
            <person name="Yoshida K."/>
            <person name="Sommer R.J."/>
        </authorList>
    </citation>
    <scope>NUCLEOTIDE SEQUENCE [LARGE SCALE GENOMIC DNA]</scope>
    <source>
        <strain evidence="2 3">RS5460</strain>
    </source>
</reference>
<feature type="non-terminal residue" evidence="1">
    <location>
        <position position="1"/>
    </location>
</feature>
<proteinExistence type="predicted"/>
<evidence type="ECO:0000313" key="1">
    <source>
        <dbReference type="EMBL" id="GMR57719.1"/>
    </source>
</evidence>
<keyword evidence="3" id="KW-1185">Reference proteome</keyword>
<gene>
    <name evidence="1" type="ORF">PMAYCL1PPCAC_27914</name>
    <name evidence="2" type="ORF">PMAYCL1PPCAC_27927</name>
</gene>
<dbReference type="EMBL" id="BTRK01000006">
    <property type="protein sequence ID" value="GMR57719.1"/>
    <property type="molecule type" value="Genomic_DNA"/>
</dbReference>
<evidence type="ECO:0000313" key="3">
    <source>
        <dbReference type="Proteomes" id="UP001328107"/>
    </source>
</evidence>
<name>A0AAN5IAQ4_9BILA</name>
<evidence type="ECO:0000313" key="2">
    <source>
        <dbReference type="EMBL" id="GMR57732.1"/>
    </source>
</evidence>
<reference evidence="1" key="2">
    <citation type="submission" date="2023-06" db="EMBL/GenBank/DDBJ databases">
        <title>Genome assembly of Pristionchus species.</title>
        <authorList>
            <person name="Yoshida K."/>
            <person name="Sommer R.J."/>
        </authorList>
    </citation>
    <scope>NUCLEOTIDE SEQUENCE</scope>
    <source>
        <strain evidence="1 3">RS5460</strain>
    </source>
</reference>
<accession>A0AAN5IAQ4</accession>
<organism evidence="1 3">
    <name type="scientific">Pristionchus mayeri</name>
    <dbReference type="NCBI Taxonomy" id="1317129"/>
    <lineage>
        <taxon>Eukaryota</taxon>
        <taxon>Metazoa</taxon>
        <taxon>Ecdysozoa</taxon>
        <taxon>Nematoda</taxon>
        <taxon>Chromadorea</taxon>
        <taxon>Rhabditida</taxon>
        <taxon>Rhabditina</taxon>
        <taxon>Diplogasteromorpha</taxon>
        <taxon>Diplogasteroidea</taxon>
        <taxon>Neodiplogasteridae</taxon>
        <taxon>Pristionchus</taxon>
    </lineage>
</organism>
<feature type="non-terminal residue" evidence="1">
    <location>
        <position position="178"/>
    </location>
</feature>
<protein>
    <submittedName>
        <fullName evidence="1">Uncharacterized protein</fullName>
    </submittedName>
</protein>
<comment type="caution">
    <text evidence="1">The sequence shown here is derived from an EMBL/GenBank/DDBJ whole genome shotgun (WGS) entry which is preliminary data.</text>
</comment>
<sequence>SQGCLEMVILLFPSNLPFYDLASLDFGRFNRSMEFGFPILRVMMTGPKDPIAQQLADFLSSPIKEVIIGRNDADPRLSSSHLSMCAKLLGSSTMNKLVFNYPIIDDTTAPLIISVASRVANHLRFRFSNLQIIDPAAFVESLCSLPIRRIFLGCSTRVINQRSFFGLDRSFWGNFFNE</sequence>
<dbReference type="Proteomes" id="UP001328107">
    <property type="component" value="Unassembled WGS sequence"/>
</dbReference>